<gene>
    <name evidence="4" type="ORF">pFR260_182</name>
</gene>
<evidence type="ECO:0000256" key="2">
    <source>
        <dbReference type="SAM" id="Coils"/>
    </source>
</evidence>
<dbReference type="SUPFAM" id="SSF46689">
    <property type="entry name" value="Homeodomain-like"/>
    <property type="match status" value="2"/>
</dbReference>
<dbReference type="Pfam" id="PF01527">
    <property type="entry name" value="HTH_Tnp_1"/>
    <property type="match status" value="1"/>
</dbReference>
<dbReference type="EMBL" id="KX258624">
    <property type="protein sequence ID" value="AOB42279.1"/>
    <property type="molecule type" value="Genomic_DNA"/>
</dbReference>
<dbReference type="GO" id="GO:0004803">
    <property type="term" value="F:transposase activity"/>
    <property type="evidence" value="ECO:0007669"/>
    <property type="project" value="InterPro"/>
</dbReference>
<dbReference type="InterPro" id="IPR036388">
    <property type="entry name" value="WH-like_DNA-bd_sf"/>
</dbReference>
<keyword evidence="4" id="KW-0614">Plasmid</keyword>
<name>A0A1B2RCQ7_BACTU</name>
<comment type="similarity">
    <text evidence="1">Belongs to the IS150/IS1296 orfA family.</text>
</comment>
<accession>A0A1B2RCQ7</accession>
<reference evidence="4" key="1">
    <citation type="submission" date="2016-05" db="EMBL/GenBank/DDBJ databases">
        <title>Complete sequence and organization of pFR260, the Bacillus thuringiensis INTA Fr7-4 plasmid harbouring the insecticidal genes.</title>
        <authorList>
            <person name="Navas L.E."/>
            <person name="Amadio A.F."/>
            <person name="Ortiz E.M."/>
            <person name="Sauka D.H."/>
            <person name="Benintende G.B."/>
            <person name="Zandomeni R.O."/>
            <person name="Berretta M.F."/>
        </authorList>
    </citation>
    <scope>NUCLEOTIDE SEQUENCE</scope>
    <source>
        <strain evidence="4">INTA Fr7-4</strain>
        <plasmid evidence="4">pFR260</plasmid>
    </source>
</reference>
<dbReference type="InterPro" id="IPR009057">
    <property type="entry name" value="Homeodomain-like_sf"/>
</dbReference>
<dbReference type="PANTHER" id="PTHR33795:SF1">
    <property type="entry name" value="INSERTION ELEMENT IS150 PROTEIN INSJ"/>
    <property type="match status" value="1"/>
</dbReference>
<dbReference type="InterPro" id="IPR002514">
    <property type="entry name" value="Transposase_8"/>
</dbReference>
<dbReference type="InterPro" id="IPR052057">
    <property type="entry name" value="IS150/IS1296_orfA-like"/>
</dbReference>
<sequence length="176" mass="20463">MAKFSSKDKIQAVKRYLEGTEGGKTIANSIGVHPRELYQWIKRFEFSGEKAFEKRYTTYSLEYKLDVIHYMNENGTSLRETAAFFNIPSCETLRKWKVAYETEGLDALKSKKKGRLTMAKEKAKLQHLKQNEVSLKGSIEALQAENERLRMENDYLKKLNALVQKKKTSQTKTKRN</sequence>
<dbReference type="InterPro" id="IPR055247">
    <property type="entry name" value="InsJ-like_HTH"/>
</dbReference>
<geneLocation type="plasmid" evidence="4">
    <name>pFR260</name>
</geneLocation>
<evidence type="ECO:0000259" key="3">
    <source>
        <dbReference type="Pfam" id="PF13518"/>
    </source>
</evidence>
<proteinExistence type="inferred from homology"/>
<organism evidence="4">
    <name type="scientific">Bacillus thuringiensis</name>
    <dbReference type="NCBI Taxonomy" id="1428"/>
    <lineage>
        <taxon>Bacteria</taxon>
        <taxon>Bacillati</taxon>
        <taxon>Bacillota</taxon>
        <taxon>Bacilli</taxon>
        <taxon>Bacillales</taxon>
        <taxon>Bacillaceae</taxon>
        <taxon>Bacillus</taxon>
        <taxon>Bacillus cereus group</taxon>
    </lineage>
</organism>
<dbReference type="PANTHER" id="PTHR33795">
    <property type="entry name" value="INSERTION ELEMENT IS150 PROTEIN INSJ"/>
    <property type="match status" value="1"/>
</dbReference>
<feature type="coiled-coil region" evidence="2">
    <location>
        <begin position="125"/>
        <end position="159"/>
    </location>
</feature>
<protein>
    <submittedName>
        <fullName evidence="4">Transposase</fullName>
    </submittedName>
</protein>
<dbReference type="AlphaFoldDB" id="A0A1B2RCQ7"/>
<dbReference type="Pfam" id="PF13518">
    <property type="entry name" value="HTH_28"/>
    <property type="match status" value="1"/>
</dbReference>
<dbReference type="Gene3D" id="1.10.10.10">
    <property type="entry name" value="Winged helix-like DNA-binding domain superfamily/Winged helix DNA-binding domain"/>
    <property type="match status" value="1"/>
</dbReference>
<evidence type="ECO:0000256" key="1">
    <source>
        <dbReference type="ARBA" id="ARBA00038232"/>
    </source>
</evidence>
<keyword evidence="2" id="KW-0175">Coiled coil</keyword>
<dbReference type="GO" id="GO:0003677">
    <property type="term" value="F:DNA binding"/>
    <property type="evidence" value="ECO:0007669"/>
    <property type="project" value="InterPro"/>
</dbReference>
<evidence type="ECO:0000313" key="4">
    <source>
        <dbReference type="EMBL" id="AOB42279.1"/>
    </source>
</evidence>
<feature type="domain" description="Insertion element IS150 protein InsJ-like helix-turn-helix" evidence="3">
    <location>
        <begin position="64"/>
        <end position="115"/>
    </location>
</feature>
<dbReference type="GO" id="GO:0006313">
    <property type="term" value="P:DNA transposition"/>
    <property type="evidence" value="ECO:0007669"/>
    <property type="project" value="InterPro"/>
</dbReference>